<evidence type="ECO:0000313" key="3">
    <source>
        <dbReference type="Proteomes" id="UP000504635"/>
    </source>
</evidence>
<dbReference type="PROSITE" id="PS51029">
    <property type="entry name" value="MADF"/>
    <property type="match status" value="1"/>
</dbReference>
<dbReference type="OrthoDB" id="6784437at2759"/>
<evidence type="ECO:0000256" key="1">
    <source>
        <dbReference type="SAM" id="MobiDB-lite"/>
    </source>
</evidence>
<sequence length="249" mass="29377">MEWSNETVLEFLKYFKMEPVIWNPKHPEHKNRHVVHDAWKRLEEKMDHRFTIKELKKKKDALMATYRKIALKAMKAAMVKEELFKTDWFAHEAMSDFLSDVYVPYNKDVNYSEDSGPVNPSRWRIEEDELLCDDYDEENASIEIKAEPPSPPRSTTRPTKRSKRLQSPCTLHEEPDHSDRTTQIVKFASNPYGERAYEQFGRYIVSELRLLPERQAILLQQEMQASLTRVKLSCLDGESPDGHFRFANQ</sequence>
<dbReference type="PANTHER" id="PTHR21505:SF12">
    <property type="entry name" value="MADF DOMAIN-CONTAINING PROTEIN-RELATED"/>
    <property type="match status" value="1"/>
</dbReference>
<protein>
    <submittedName>
        <fullName evidence="4">Uncharacterized protein LOC115876384</fullName>
    </submittedName>
</protein>
<dbReference type="KEGG" id="soy:115876384"/>
<dbReference type="AlphaFoldDB" id="A0A6J2XAZ7"/>
<dbReference type="SMART" id="SM00595">
    <property type="entry name" value="MADF"/>
    <property type="match status" value="1"/>
</dbReference>
<feature type="region of interest" description="Disordered" evidence="1">
    <location>
        <begin position="141"/>
        <end position="179"/>
    </location>
</feature>
<dbReference type="RefSeq" id="XP_030747994.1">
    <property type="nucleotide sequence ID" value="XM_030892134.1"/>
</dbReference>
<name>A0A6J2XAZ7_SITOR</name>
<dbReference type="InterPro" id="IPR006578">
    <property type="entry name" value="MADF-dom"/>
</dbReference>
<dbReference type="GeneID" id="115876384"/>
<dbReference type="InParanoid" id="A0A6J2XAZ7"/>
<feature type="domain" description="MADF" evidence="2">
    <location>
        <begin position="10"/>
        <end position="95"/>
    </location>
</feature>
<accession>A0A6J2XAZ7</accession>
<evidence type="ECO:0000313" key="4">
    <source>
        <dbReference type="RefSeq" id="XP_030747994.1"/>
    </source>
</evidence>
<dbReference type="PANTHER" id="PTHR21505">
    <property type="entry name" value="MADF DOMAIN-CONTAINING PROTEIN-RELATED"/>
    <property type="match status" value="1"/>
</dbReference>
<evidence type="ECO:0000259" key="2">
    <source>
        <dbReference type="PROSITE" id="PS51029"/>
    </source>
</evidence>
<gene>
    <name evidence="4" type="primary">LOC115876384</name>
</gene>
<dbReference type="Proteomes" id="UP000504635">
    <property type="component" value="Unplaced"/>
</dbReference>
<dbReference type="Pfam" id="PF10545">
    <property type="entry name" value="MADF_DNA_bdg"/>
    <property type="match status" value="1"/>
</dbReference>
<proteinExistence type="predicted"/>
<organism evidence="3 4">
    <name type="scientific">Sitophilus oryzae</name>
    <name type="common">Rice weevil</name>
    <name type="synonym">Curculio oryzae</name>
    <dbReference type="NCBI Taxonomy" id="7048"/>
    <lineage>
        <taxon>Eukaryota</taxon>
        <taxon>Metazoa</taxon>
        <taxon>Ecdysozoa</taxon>
        <taxon>Arthropoda</taxon>
        <taxon>Hexapoda</taxon>
        <taxon>Insecta</taxon>
        <taxon>Pterygota</taxon>
        <taxon>Neoptera</taxon>
        <taxon>Endopterygota</taxon>
        <taxon>Coleoptera</taxon>
        <taxon>Polyphaga</taxon>
        <taxon>Cucujiformia</taxon>
        <taxon>Curculionidae</taxon>
        <taxon>Dryophthorinae</taxon>
        <taxon>Sitophilus</taxon>
    </lineage>
</organism>
<keyword evidence="3" id="KW-1185">Reference proteome</keyword>
<reference evidence="4" key="1">
    <citation type="submission" date="2025-08" db="UniProtKB">
        <authorList>
            <consortium name="RefSeq"/>
        </authorList>
    </citation>
    <scope>IDENTIFICATION</scope>
    <source>
        <tissue evidence="4">Gonads</tissue>
    </source>
</reference>